<dbReference type="EnsemblPlants" id="MELO3C028921.2.1">
    <property type="protein sequence ID" value="MELO3C028921.2.1"/>
    <property type="gene ID" value="MELO3C028921.2"/>
</dbReference>
<proteinExistence type="predicted"/>
<dbReference type="AlphaFoldDB" id="A0A9I9E549"/>
<feature type="region of interest" description="Disordered" evidence="1">
    <location>
        <begin position="22"/>
        <end position="47"/>
    </location>
</feature>
<name>A0A9I9E549_CUCME</name>
<organism evidence="2">
    <name type="scientific">Cucumis melo</name>
    <name type="common">Muskmelon</name>
    <dbReference type="NCBI Taxonomy" id="3656"/>
    <lineage>
        <taxon>Eukaryota</taxon>
        <taxon>Viridiplantae</taxon>
        <taxon>Streptophyta</taxon>
        <taxon>Embryophyta</taxon>
        <taxon>Tracheophyta</taxon>
        <taxon>Spermatophyta</taxon>
        <taxon>Magnoliopsida</taxon>
        <taxon>eudicotyledons</taxon>
        <taxon>Gunneridae</taxon>
        <taxon>Pentapetalae</taxon>
        <taxon>rosids</taxon>
        <taxon>fabids</taxon>
        <taxon>Cucurbitales</taxon>
        <taxon>Cucurbitaceae</taxon>
        <taxon>Benincaseae</taxon>
        <taxon>Cucumis</taxon>
    </lineage>
</organism>
<evidence type="ECO:0000313" key="2">
    <source>
        <dbReference type="EnsemblPlants" id="MELO3C028921.2.1"/>
    </source>
</evidence>
<reference evidence="2" key="1">
    <citation type="submission" date="2023-03" db="UniProtKB">
        <authorList>
            <consortium name="EnsemblPlants"/>
        </authorList>
    </citation>
    <scope>IDENTIFICATION</scope>
</reference>
<feature type="compositionally biased region" description="Polar residues" evidence="1">
    <location>
        <begin position="31"/>
        <end position="47"/>
    </location>
</feature>
<evidence type="ECO:0000256" key="1">
    <source>
        <dbReference type="SAM" id="MobiDB-lite"/>
    </source>
</evidence>
<sequence length="87" mass="9918">MRYASIVQARPSEYINFTSHIHSPPDEGTRHSINSNLTLPTSKKQSQDILYRHGQAHSTTPTTRCKHYPSKPIRVHQLDIPLILCLS</sequence>
<dbReference type="Gramene" id="MELO3C028921.2.1">
    <property type="protein sequence ID" value="MELO3C028921.2.1"/>
    <property type="gene ID" value="MELO3C028921.2"/>
</dbReference>
<accession>A0A9I9E549</accession>
<protein>
    <submittedName>
        <fullName evidence="2">Uncharacterized protein</fullName>
    </submittedName>
</protein>